<evidence type="ECO:0000313" key="8">
    <source>
        <dbReference type="Proteomes" id="UP000195514"/>
    </source>
</evidence>
<dbReference type="PANTHER" id="PTHR43632:SF1">
    <property type="entry name" value="PERMEASE COMPONENT OF TUNGSTATE ABC TRANSPORTER"/>
    <property type="match status" value="1"/>
</dbReference>
<evidence type="ECO:0000259" key="6">
    <source>
        <dbReference type="PROSITE" id="PS50928"/>
    </source>
</evidence>
<comment type="subcellular location">
    <subcellularLocation>
        <location evidence="5">Cell membrane</location>
        <topology evidence="5">Multi-pass membrane protein</topology>
    </subcellularLocation>
    <subcellularLocation>
        <location evidence="1">Membrane</location>
        <topology evidence="1">Multi-pass membrane protein</topology>
    </subcellularLocation>
</comment>
<dbReference type="GO" id="GO:0005886">
    <property type="term" value="C:plasma membrane"/>
    <property type="evidence" value="ECO:0007669"/>
    <property type="project" value="UniProtKB-SubCell"/>
</dbReference>
<proteinExistence type="inferred from homology"/>
<name>A0A1Y6K1M9_9CHLR</name>
<evidence type="ECO:0000256" key="4">
    <source>
        <dbReference type="ARBA" id="ARBA00023136"/>
    </source>
</evidence>
<feature type="transmembrane region" description="Helical" evidence="5">
    <location>
        <begin position="199"/>
        <end position="221"/>
    </location>
</feature>
<evidence type="ECO:0000256" key="3">
    <source>
        <dbReference type="ARBA" id="ARBA00022989"/>
    </source>
</evidence>
<evidence type="ECO:0000256" key="2">
    <source>
        <dbReference type="ARBA" id="ARBA00022692"/>
    </source>
</evidence>
<evidence type="ECO:0000256" key="5">
    <source>
        <dbReference type="RuleBase" id="RU363032"/>
    </source>
</evidence>
<gene>
    <name evidence="7" type="ORF">CFX1CAM_0488</name>
</gene>
<evidence type="ECO:0000256" key="1">
    <source>
        <dbReference type="ARBA" id="ARBA00004141"/>
    </source>
</evidence>
<keyword evidence="8" id="KW-1185">Reference proteome</keyword>
<dbReference type="EMBL" id="LT859958">
    <property type="protein sequence ID" value="SMX53554.1"/>
    <property type="molecule type" value="Genomic_DNA"/>
</dbReference>
<dbReference type="RefSeq" id="WP_197687151.1">
    <property type="nucleotide sequence ID" value="NZ_LT859958.1"/>
</dbReference>
<dbReference type="GO" id="GO:0055085">
    <property type="term" value="P:transmembrane transport"/>
    <property type="evidence" value="ECO:0007669"/>
    <property type="project" value="InterPro"/>
</dbReference>
<dbReference type="Gene3D" id="1.10.3720.10">
    <property type="entry name" value="MetI-like"/>
    <property type="match status" value="1"/>
</dbReference>
<dbReference type="CDD" id="cd06261">
    <property type="entry name" value="TM_PBP2"/>
    <property type="match status" value="1"/>
</dbReference>
<dbReference type="Proteomes" id="UP000195514">
    <property type="component" value="Chromosome I"/>
</dbReference>
<feature type="transmembrane region" description="Helical" evidence="5">
    <location>
        <begin position="93"/>
        <end position="119"/>
    </location>
</feature>
<dbReference type="InterPro" id="IPR035906">
    <property type="entry name" value="MetI-like_sf"/>
</dbReference>
<accession>A0A1Y6K1M9</accession>
<protein>
    <submittedName>
        <fullName evidence="7">ABC-type tungstate transport system, periplasmic component</fullName>
    </submittedName>
</protein>
<dbReference type="SUPFAM" id="SSF161098">
    <property type="entry name" value="MetI-like"/>
    <property type="match status" value="1"/>
</dbReference>
<dbReference type="AlphaFoldDB" id="A0A1Y6K1M9"/>
<dbReference type="PROSITE" id="PS50928">
    <property type="entry name" value="ABC_TM1"/>
    <property type="match status" value="1"/>
</dbReference>
<evidence type="ECO:0000313" key="7">
    <source>
        <dbReference type="EMBL" id="SMX53554.1"/>
    </source>
</evidence>
<feature type="domain" description="ABC transmembrane type-1" evidence="6">
    <location>
        <begin position="22"/>
        <end position="218"/>
    </location>
</feature>
<keyword evidence="5" id="KW-0813">Transport</keyword>
<sequence length="227" mass="24178">MDGLIKAINLLFGENPELRQIIAVTLRMSLISTGISSLLGIPLGALIGSREFKGKHWVLRVTNTLMGLPPVVGGLAVFLVLSRSGPLGTLKLLYSVTAMVIAQVVLITPIMTGLTATIISIPAPRIRETAQGVGISAWRQMGLMVYECKSQLVSTVLVGFGRAIAEVGAVQIVGGNVQYKTRVMTTAIMMQTNMGKFHFAISLGVVLLVISFGINALVNYLESRGKA</sequence>
<dbReference type="PANTHER" id="PTHR43632">
    <property type="entry name" value="PERMEASE COMPONENT OF TUNGSTATE ABC TRANSPORTER"/>
    <property type="match status" value="1"/>
</dbReference>
<comment type="similarity">
    <text evidence="5">Belongs to the binding-protein-dependent transport system permease family.</text>
</comment>
<dbReference type="InterPro" id="IPR000515">
    <property type="entry name" value="MetI-like"/>
</dbReference>
<keyword evidence="2 5" id="KW-0812">Transmembrane</keyword>
<dbReference type="KEGG" id="abat:CFX1CAM_0488"/>
<dbReference type="Pfam" id="PF00528">
    <property type="entry name" value="BPD_transp_1"/>
    <property type="match status" value="1"/>
</dbReference>
<feature type="transmembrane region" description="Helical" evidence="5">
    <location>
        <begin position="20"/>
        <end position="45"/>
    </location>
</feature>
<dbReference type="NCBIfam" id="NF038017">
    <property type="entry name" value="ABC_perm1"/>
    <property type="match status" value="1"/>
</dbReference>
<dbReference type="InterPro" id="IPR049783">
    <property type="entry name" value="ABC_perm_TupB-like"/>
</dbReference>
<organism evidence="7 8">
    <name type="scientific">Candidatus Brevifilum fermentans</name>
    <dbReference type="NCBI Taxonomy" id="1986204"/>
    <lineage>
        <taxon>Bacteria</taxon>
        <taxon>Bacillati</taxon>
        <taxon>Chloroflexota</taxon>
        <taxon>Anaerolineae</taxon>
        <taxon>Anaerolineales</taxon>
        <taxon>Anaerolineaceae</taxon>
        <taxon>Candidatus Brevifilum</taxon>
    </lineage>
</organism>
<keyword evidence="4 5" id="KW-0472">Membrane</keyword>
<reference evidence="8" key="1">
    <citation type="submission" date="2017-05" db="EMBL/GenBank/DDBJ databases">
        <authorList>
            <person name="Kirkegaard R."/>
            <person name="Mcilroy J S."/>
        </authorList>
    </citation>
    <scope>NUCLEOTIDE SEQUENCE [LARGE SCALE GENOMIC DNA]</scope>
</reference>
<keyword evidence="3 5" id="KW-1133">Transmembrane helix</keyword>
<feature type="transmembrane region" description="Helical" evidence="5">
    <location>
        <begin position="57"/>
        <end position="81"/>
    </location>
</feature>